<evidence type="ECO:0000313" key="1">
    <source>
        <dbReference type="EMBL" id="GBM62089.1"/>
    </source>
</evidence>
<organism evidence="1 2">
    <name type="scientific">Araneus ventricosus</name>
    <name type="common">Orbweaver spider</name>
    <name type="synonym">Epeira ventricosa</name>
    <dbReference type="NCBI Taxonomy" id="182803"/>
    <lineage>
        <taxon>Eukaryota</taxon>
        <taxon>Metazoa</taxon>
        <taxon>Ecdysozoa</taxon>
        <taxon>Arthropoda</taxon>
        <taxon>Chelicerata</taxon>
        <taxon>Arachnida</taxon>
        <taxon>Araneae</taxon>
        <taxon>Araneomorphae</taxon>
        <taxon>Entelegynae</taxon>
        <taxon>Araneoidea</taxon>
        <taxon>Araneidae</taxon>
        <taxon>Araneus</taxon>
    </lineage>
</organism>
<reference evidence="1 2" key="1">
    <citation type="journal article" date="2019" name="Sci. Rep.">
        <title>Orb-weaving spider Araneus ventricosus genome elucidates the spidroin gene catalogue.</title>
        <authorList>
            <person name="Kono N."/>
            <person name="Nakamura H."/>
            <person name="Ohtoshi R."/>
            <person name="Moran D.A.P."/>
            <person name="Shinohara A."/>
            <person name="Yoshida Y."/>
            <person name="Fujiwara M."/>
            <person name="Mori M."/>
            <person name="Tomita M."/>
            <person name="Arakawa K."/>
        </authorList>
    </citation>
    <scope>NUCLEOTIDE SEQUENCE [LARGE SCALE GENOMIC DNA]</scope>
</reference>
<comment type="caution">
    <text evidence="1">The sequence shown here is derived from an EMBL/GenBank/DDBJ whole genome shotgun (WGS) entry which is preliminary data.</text>
</comment>
<protein>
    <submittedName>
        <fullName evidence="1">Uncharacterized protein</fullName>
    </submittedName>
</protein>
<name>A0A4Y2H9T9_ARAVE</name>
<dbReference type="EMBL" id="BGPR01001799">
    <property type="protein sequence ID" value="GBM62089.1"/>
    <property type="molecule type" value="Genomic_DNA"/>
</dbReference>
<accession>A0A4Y2H9T9</accession>
<evidence type="ECO:0000313" key="2">
    <source>
        <dbReference type="Proteomes" id="UP000499080"/>
    </source>
</evidence>
<gene>
    <name evidence="1" type="ORF">AVEN_182254_1</name>
</gene>
<keyword evidence="2" id="KW-1185">Reference proteome</keyword>
<proteinExistence type="predicted"/>
<dbReference type="AlphaFoldDB" id="A0A4Y2H9T9"/>
<dbReference type="Proteomes" id="UP000499080">
    <property type="component" value="Unassembled WGS sequence"/>
</dbReference>
<sequence>MRGKVDFIYAICELNYIVDGQKLLGYPGRLPLHAISCFQHLVSFQPTGGWRRLWICPLENRIGREEVKFFFLSVWLSLRRRICSSTLPMVGRSVTGL</sequence>